<evidence type="ECO:0000256" key="2">
    <source>
        <dbReference type="SAM" id="Phobius"/>
    </source>
</evidence>
<feature type="transmembrane region" description="Helical" evidence="2">
    <location>
        <begin position="111"/>
        <end position="128"/>
    </location>
</feature>
<keyword evidence="2" id="KW-0472">Membrane</keyword>
<proteinExistence type="predicted"/>
<dbReference type="EMBL" id="VIGH01000001">
    <property type="protein sequence ID" value="TQF74711.1"/>
    <property type="molecule type" value="Genomic_DNA"/>
</dbReference>
<evidence type="ECO:0000313" key="3">
    <source>
        <dbReference type="EMBL" id="TQF74711.1"/>
    </source>
</evidence>
<comment type="caution">
    <text evidence="3">The sequence shown here is derived from an EMBL/GenBank/DDBJ whole genome shotgun (WGS) entry which is preliminary data.</text>
</comment>
<evidence type="ECO:0000313" key="4">
    <source>
        <dbReference type="Proteomes" id="UP000316256"/>
    </source>
</evidence>
<gene>
    <name evidence="3" type="ORF">FK531_01010</name>
</gene>
<dbReference type="Proteomes" id="UP000316256">
    <property type="component" value="Unassembled WGS sequence"/>
</dbReference>
<dbReference type="RefSeq" id="WP_142094795.1">
    <property type="nucleotide sequence ID" value="NZ_VIGH01000001.1"/>
</dbReference>
<dbReference type="AlphaFoldDB" id="A0A541BQV5"/>
<name>A0A541BQV5_9NOCA</name>
<feature type="region of interest" description="Disordered" evidence="1">
    <location>
        <begin position="132"/>
        <end position="151"/>
    </location>
</feature>
<evidence type="ECO:0008006" key="5">
    <source>
        <dbReference type="Google" id="ProtNLM"/>
    </source>
</evidence>
<evidence type="ECO:0000256" key="1">
    <source>
        <dbReference type="SAM" id="MobiDB-lite"/>
    </source>
</evidence>
<organism evidence="3 4">
    <name type="scientific">Rhodococcus spelaei</name>
    <dbReference type="NCBI Taxonomy" id="2546320"/>
    <lineage>
        <taxon>Bacteria</taxon>
        <taxon>Bacillati</taxon>
        <taxon>Actinomycetota</taxon>
        <taxon>Actinomycetes</taxon>
        <taxon>Mycobacteriales</taxon>
        <taxon>Nocardiaceae</taxon>
        <taxon>Rhodococcus</taxon>
    </lineage>
</organism>
<accession>A0A541BQV5</accession>
<reference evidence="3 4" key="1">
    <citation type="submission" date="2019-06" db="EMBL/GenBank/DDBJ databases">
        <title>Rhodococcus spaelei sp. nov., isolated from a cave.</title>
        <authorList>
            <person name="Lee S.D."/>
        </authorList>
    </citation>
    <scope>NUCLEOTIDE SEQUENCE [LARGE SCALE GENOMIC DNA]</scope>
    <source>
        <strain evidence="3 4">C9-5</strain>
    </source>
</reference>
<protein>
    <recommendedName>
        <fullName evidence="5">Cell wall synthesis protein CwsA</fullName>
    </recommendedName>
</protein>
<keyword evidence="2" id="KW-1133">Transmembrane helix</keyword>
<keyword evidence="2" id="KW-0812">Transmembrane</keyword>
<keyword evidence="4" id="KW-1185">Reference proteome</keyword>
<sequence>MTRASKHSPAPVRVEAEPVPIDQAAVPAPQSPALTSALRFAQSAALGLAKGGGTLAKGTGTVGVYLLGKGFSLAKDVLSRPKQAPALALVDEHTVADAAKSVRGKRRGRRVAVLVATGAAVAAVGLFVKKQRTETPPVADAPPSLRDLETS</sequence>